<sequence length="113" mass="12044">MSLAISPISSVSTKVVQPINYALKNEADVSDAYVSQVKQQNKIDDVSPVIYPTSQVMKQTESVDLSARLEKAQQVAQGYNEIASSFGGATVGYASDRSALAYQAIGAGFDMYA</sequence>
<accession>A0A1G6AGL0</accession>
<gene>
    <name evidence="1" type="ORF">SAMN02910417_00566</name>
</gene>
<keyword evidence="2" id="KW-1185">Reference proteome</keyword>
<dbReference type="AlphaFoldDB" id="A0A1G6AGL0"/>
<organism evidence="1 2">
    <name type="scientific">Eubacterium oxidoreducens</name>
    <dbReference type="NCBI Taxonomy" id="1732"/>
    <lineage>
        <taxon>Bacteria</taxon>
        <taxon>Bacillati</taxon>
        <taxon>Bacillota</taxon>
        <taxon>Clostridia</taxon>
        <taxon>Eubacteriales</taxon>
        <taxon>Eubacteriaceae</taxon>
        <taxon>Eubacterium</taxon>
    </lineage>
</organism>
<reference evidence="1 2" key="1">
    <citation type="submission" date="2016-10" db="EMBL/GenBank/DDBJ databases">
        <authorList>
            <person name="de Groot N.N."/>
        </authorList>
    </citation>
    <scope>NUCLEOTIDE SEQUENCE [LARGE SCALE GENOMIC DNA]</scope>
    <source>
        <strain evidence="1 2">DSM 3217</strain>
    </source>
</reference>
<name>A0A1G6AGL0_EUBOX</name>
<dbReference type="RefSeq" id="WP_090171984.1">
    <property type="nucleotide sequence ID" value="NZ_FMXR01000005.1"/>
</dbReference>
<evidence type="ECO:0000313" key="1">
    <source>
        <dbReference type="EMBL" id="SDB07571.1"/>
    </source>
</evidence>
<dbReference type="OrthoDB" id="2053406at2"/>
<protein>
    <submittedName>
        <fullName evidence="1">Uncharacterized protein</fullName>
    </submittedName>
</protein>
<proteinExistence type="predicted"/>
<dbReference type="STRING" id="1732.SAMN02910417_00566"/>
<dbReference type="EMBL" id="FMXR01000005">
    <property type="protein sequence ID" value="SDB07571.1"/>
    <property type="molecule type" value="Genomic_DNA"/>
</dbReference>
<dbReference type="Proteomes" id="UP000199228">
    <property type="component" value="Unassembled WGS sequence"/>
</dbReference>
<evidence type="ECO:0000313" key="2">
    <source>
        <dbReference type="Proteomes" id="UP000199228"/>
    </source>
</evidence>